<proteinExistence type="predicted"/>
<dbReference type="AlphaFoldDB" id="A0A2T9Z7L4"/>
<organism evidence="2 3">
    <name type="scientific">Smittium megazygosporum</name>
    <dbReference type="NCBI Taxonomy" id="133381"/>
    <lineage>
        <taxon>Eukaryota</taxon>
        <taxon>Fungi</taxon>
        <taxon>Fungi incertae sedis</taxon>
        <taxon>Zoopagomycota</taxon>
        <taxon>Kickxellomycotina</taxon>
        <taxon>Harpellomycetes</taxon>
        <taxon>Harpellales</taxon>
        <taxon>Legeriomycetaceae</taxon>
        <taxon>Smittium</taxon>
    </lineage>
</organism>
<gene>
    <name evidence="2" type="ORF">BB560_005026</name>
</gene>
<evidence type="ECO:0000256" key="1">
    <source>
        <dbReference type="SAM" id="MobiDB-lite"/>
    </source>
</evidence>
<evidence type="ECO:0000313" key="3">
    <source>
        <dbReference type="Proteomes" id="UP000245609"/>
    </source>
</evidence>
<dbReference type="OrthoDB" id="10645124at2759"/>
<feature type="non-terminal residue" evidence="2">
    <location>
        <position position="222"/>
    </location>
</feature>
<keyword evidence="3" id="KW-1185">Reference proteome</keyword>
<feature type="compositionally biased region" description="Basic and acidic residues" evidence="1">
    <location>
        <begin position="185"/>
        <end position="196"/>
    </location>
</feature>
<dbReference type="Proteomes" id="UP000245609">
    <property type="component" value="Unassembled WGS sequence"/>
</dbReference>
<reference evidence="2 3" key="1">
    <citation type="journal article" date="2018" name="MBio">
        <title>Comparative Genomics Reveals the Core Gene Toolbox for the Fungus-Insect Symbiosis.</title>
        <authorList>
            <person name="Wang Y."/>
            <person name="Stata M."/>
            <person name="Wang W."/>
            <person name="Stajich J.E."/>
            <person name="White M.M."/>
            <person name="Moncalvo J.M."/>
        </authorList>
    </citation>
    <scope>NUCLEOTIDE SEQUENCE [LARGE SCALE GENOMIC DNA]</scope>
    <source>
        <strain evidence="2 3">SC-DP-2</strain>
    </source>
</reference>
<sequence>MSAFIISRSLDPHAAELRLKKRATHSGDSAGLINSTASHKSHRKQNSKSPMQQIIGIYNSFVDDEFEEQSVSRIQWEIQAYYSELGRYPPKWLYFPPPDPQFEDEITESPNSLSANSIKRFSLVEGDAKIEKFKEINKIQQQYETRRESIIYGGTILEPTEEKQKKHTKLWSTFKMKIPSLRKHHDLEKKSSKTSKEPPWLESPPPDPPFEDQIITLEFSES</sequence>
<dbReference type="EMBL" id="MBFS01001862">
    <property type="protein sequence ID" value="PVV00589.1"/>
    <property type="molecule type" value="Genomic_DNA"/>
</dbReference>
<accession>A0A2T9Z7L4</accession>
<evidence type="ECO:0000313" key="2">
    <source>
        <dbReference type="EMBL" id="PVV00589.1"/>
    </source>
</evidence>
<feature type="region of interest" description="Disordered" evidence="1">
    <location>
        <begin position="182"/>
        <end position="222"/>
    </location>
</feature>
<feature type="region of interest" description="Disordered" evidence="1">
    <location>
        <begin position="25"/>
        <end position="49"/>
    </location>
</feature>
<protein>
    <submittedName>
        <fullName evidence="2">Uncharacterized protein</fullName>
    </submittedName>
</protein>
<name>A0A2T9Z7L4_9FUNG</name>
<comment type="caution">
    <text evidence="2">The sequence shown here is derived from an EMBL/GenBank/DDBJ whole genome shotgun (WGS) entry which is preliminary data.</text>
</comment>